<accession>E3K9M2</accession>
<dbReference type="GeneID" id="10536440"/>
<dbReference type="RefSeq" id="XP_003325537.2">
    <property type="nucleotide sequence ID" value="XM_003325489.2"/>
</dbReference>
<dbReference type="HOGENOM" id="CLU_2639271_0_0_1"/>
<dbReference type="EMBL" id="DS178277">
    <property type="protein sequence ID" value="EFP81118.2"/>
    <property type="molecule type" value="Genomic_DNA"/>
</dbReference>
<dbReference type="VEuPathDB" id="FungiDB:PGTG_07370"/>
<dbReference type="InterPro" id="IPR036188">
    <property type="entry name" value="FAD/NAD-bd_sf"/>
</dbReference>
<evidence type="ECO:0000313" key="2">
    <source>
        <dbReference type="Proteomes" id="UP000008783"/>
    </source>
</evidence>
<reference key="1">
    <citation type="submission" date="2007-01" db="EMBL/GenBank/DDBJ databases">
        <title>The Genome Sequence of Puccinia graminis f. sp. tritici Strain CRL 75-36-700-3.</title>
        <authorList>
            <consortium name="The Broad Institute Genome Sequencing Platform"/>
            <person name="Birren B."/>
            <person name="Lander E."/>
            <person name="Galagan J."/>
            <person name="Nusbaum C."/>
            <person name="Devon K."/>
            <person name="Cuomo C."/>
            <person name="Jaffe D."/>
            <person name="Butler J."/>
            <person name="Alvarez P."/>
            <person name="Gnerre S."/>
            <person name="Grabherr M."/>
            <person name="Mauceli E."/>
            <person name="Brockman W."/>
            <person name="Young S."/>
            <person name="LaButti K."/>
            <person name="Sykes S."/>
            <person name="DeCaprio D."/>
            <person name="Crawford M."/>
            <person name="Koehrsen M."/>
            <person name="Engels R."/>
            <person name="Montgomery P."/>
            <person name="Pearson M."/>
            <person name="Howarth C."/>
            <person name="Larson L."/>
            <person name="White J."/>
            <person name="Zeng Q."/>
            <person name="Kodira C."/>
            <person name="Yandava C."/>
            <person name="Alvarado L."/>
            <person name="O'Leary S."/>
            <person name="Szabo L."/>
            <person name="Dean R."/>
            <person name="Schein J."/>
        </authorList>
    </citation>
    <scope>NUCLEOTIDE SEQUENCE</scope>
    <source>
        <strain>CRL 75-36-700-3</strain>
    </source>
</reference>
<dbReference type="Gene3D" id="3.50.50.60">
    <property type="entry name" value="FAD/NAD(P)-binding domain"/>
    <property type="match status" value="1"/>
</dbReference>
<organism evidence="1 2">
    <name type="scientific">Puccinia graminis f. sp. tritici (strain CRL 75-36-700-3 / race SCCL)</name>
    <name type="common">Black stem rust fungus</name>
    <dbReference type="NCBI Taxonomy" id="418459"/>
    <lineage>
        <taxon>Eukaryota</taxon>
        <taxon>Fungi</taxon>
        <taxon>Dikarya</taxon>
        <taxon>Basidiomycota</taxon>
        <taxon>Pucciniomycotina</taxon>
        <taxon>Pucciniomycetes</taxon>
        <taxon>Pucciniales</taxon>
        <taxon>Pucciniaceae</taxon>
        <taxon>Puccinia</taxon>
    </lineage>
</organism>
<dbReference type="InParanoid" id="E3K9M2"/>
<dbReference type="AlphaFoldDB" id="E3K9M2"/>
<proteinExistence type="predicted"/>
<dbReference type="Proteomes" id="UP000008783">
    <property type="component" value="Unassembled WGS sequence"/>
</dbReference>
<sequence length="77" mass="8613">MVLKTICTYPRHGTGRGPYIANTTQEIVRAYRRRNGVDLSQFDGSARMGPTFGAMLLCKLSFIHLYILQSVMDLSSS</sequence>
<gene>
    <name evidence="1" type="ORF">PGTG_07370</name>
</gene>
<protein>
    <submittedName>
        <fullName evidence="1">Uncharacterized protein</fullName>
    </submittedName>
</protein>
<reference evidence="2" key="2">
    <citation type="journal article" date="2011" name="Proc. Natl. Acad. Sci. U.S.A.">
        <title>Obligate biotrophy features unraveled by the genomic analysis of rust fungi.</title>
        <authorList>
            <person name="Duplessis S."/>
            <person name="Cuomo C.A."/>
            <person name="Lin Y.-C."/>
            <person name="Aerts A."/>
            <person name="Tisserant E."/>
            <person name="Veneault-Fourrey C."/>
            <person name="Joly D.L."/>
            <person name="Hacquard S."/>
            <person name="Amselem J."/>
            <person name="Cantarel B.L."/>
            <person name="Chiu R."/>
            <person name="Coutinho P.M."/>
            <person name="Feau N."/>
            <person name="Field M."/>
            <person name="Frey P."/>
            <person name="Gelhaye E."/>
            <person name="Goldberg J."/>
            <person name="Grabherr M.G."/>
            <person name="Kodira C.D."/>
            <person name="Kohler A."/>
            <person name="Kuees U."/>
            <person name="Lindquist E.A."/>
            <person name="Lucas S.M."/>
            <person name="Mago R."/>
            <person name="Mauceli E."/>
            <person name="Morin E."/>
            <person name="Murat C."/>
            <person name="Pangilinan J.L."/>
            <person name="Park R."/>
            <person name="Pearson M."/>
            <person name="Quesneville H."/>
            <person name="Rouhier N."/>
            <person name="Sakthikumar S."/>
            <person name="Salamov A.A."/>
            <person name="Schmutz J."/>
            <person name="Selles B."/>
            <person name="Shapiro H."/>
            <person name="Tanguay P."/>
            <person name="Tuskan G.A."/>
            <person name="Henrissat B."/>
            <person name="Van de Peer Y."/>
            <person name="Rouze P."/>
            <person name="Ellis J.G."/>
            <person name="Dodds P.N."/>
            <person name="Schein J.E."/>
            <person name="Zhong S."/>
            <person name="Hamelin R.C."/>
            <person name="Grigoriev I.V."/>
            <person name="Szabo L.J."/>
            <person name="Martin F."/>
        </authorList>
    </citation>
    <scope>NUCLEOTIDE SEQUENCE [LARGE SCALE GENOMIC DNA]</scope>
    <source>
        <strain evidence="2">CRL 75-36-700-3 / race SCCL</strain>
    </source>
</reference>
<dbReference type="KEGG" id="pgr:PGTG_07370"/>
<evidence type="ECO:0000313" key="1">
    <source>
        <dbReference type="EMBL" id="EFP81118.2"/>
    </source>
</evidence>
<name>E3K9M2_PUCGT</name>
<keyword evidence="2" id="KW-1185">Reference proteome</keyword>